<evidence type="ECO:0000256" key="3">
    <source>
        <dbReference type="ARBA" id="ARBA00023002"/>
    </source>
</evidence>
<keyword evidence="3" id="KW-0560">Oxidoreductase</keyword>
<gene>
    <name evidence="6" type="ORF">SHKM778_30590</name>
</gene>
<dbReference type="Pfam" id="PF00941">
    <property type="entry name" value="FAD_binding_5"/>
    <property type="match status" value="1"/>
</dbReference>
<dbReference type="GO" id="GO:0071949">
    <property type="term" value="F:FAD binding"/>
    <property type="evidence" value="ECO:0007669"/>
    <property type="project" value="InterPro"/>
</dbReference>
<dbReference type="PANTHER" id="PTHR42659:SF2">
    <property type="entry name" value="XANTHINE DEHYDROGENASE SUBUNIT C-RELATED"/>
    <property type="match status" value="1"/>
</dbReference>
<evidence type="ECO:0000313" key="6">
    <source>
        <dbReference type="EMBL" id="BFO16671.1"/>
    </source>
</evidence>
<dbReference type="PANTHER" id="PTHR42659">
    <property type="entry name" value="XANTHINE DEHYDROGENASE SUBUNIT C-RELATED"/>
    <property type="match status" value="1"/>
</dbReference>
<evidence type="ECO:0000256" key="2">
    <source>
        <dbReference type="ARBA" id="ARBA00022827"/>
    </source>
</evidence>
<keyword evidence="1" id="KW-0285">Flavoprotein</keyword>
<protein>
    <submittedName>
        <fullName evidence="6">FAD binding domain-containing protein</fullName>
    </submittedName>
</protein>
<dbReference type="InterPro" id="IPR002346">
    <property type="entry name" value="Mopterin_DH_FAD-bd"/>
</dbReference>
<dbReference type="Pfam" id="PF03450">
    <property type="entry name" value="CO_deh_flav_C"/>
    <property type="match status" value="1"/>
</dbReference>
<feature type="domain" description="FAD-binding PCMH-type" evidence="5">
    <location>
        <begin position="1"/>
        <end position="169"/>
    </location>
</feature>
<evidence type="ECO:0000256" key="4">
    <source>
        <dbReference type="SAM" id="MobiDB-lite"/>
    </source>
</evidence>
<dbReference type="InterPro" id="IPR016167">
    <property type="entry name" value="FAD-bd_PCMH_sub1"/>
</dbReference>
<dbReference type="InterPro" id="IPR036683">
    <property type="entry name" value="CO_DH_flav_C_dom_sf"/>
</dbReference>
<dbReference type="EMBL" id="AP035768">
    <property type="protein sequence ID" value="BFO16671.1"/>
    <property type="molecule type" value="Genomic_DNA"/>
</dbReference>
<accession>A0AAT9HGX9</accession>
<organism evidence="6">
    <name type="scientific">Streptomyces haneummycinicus</name>
    <dbReference type="NCBI Taxonomy" id="3074435"/>
    <lineage>
        <taxon>Bacteria</taxon>
        <taxon>Bacillati</taxon>
        <taxon>Actinomycetota</taxon>
        <taxon>Actinomycetes</taxon>
        <taxon>Kitasatosporales</taxon>
        <taxon>Streptomycetaceae</taxon>
        <taxon>Streptomyces</taxon>
    </lineage>
</organism>
<evidence type="ECO:0000256" key="1">
    <source>
        <dbReference type="ARBA" id="ARBA00022630"/>
    </source>
</evidence>
<name>A0AAT9HGX9_9ACTN</name>
<reference evidence="6" key="2">
    <citation type="submission" date="2024-07" db="EMBL/GenBank/DDBJ databases">
        <title>Streptomyces haneummycinica sp. nov., a new antibiotic-producing actinobacterium isolated from marine sediment.</title>
        <authorList>
            <person name="Uemura M."/>
            <person name="Hamada M."/>
            <person name="Hirano S."/>
            <person name="Kobayashi K."/>
            <person name="Ohshiro T."/>
            <person name="Kobayashi T."/>
            <person name="Terahara T."/>
        </authorList>
    </citation>
    <scope>NUCLEOTIDE SEQUENCE</scope>
    <source>
        <strain evidence="6">KM77-8</strain>
    </source>
</reference>
<feature type="compositionally biased region" description="Basic and acidic residues" evidence="4">
    <location>
        <begin position="290"/>
        <end position="303"/>
    </location>
</feature>
<sequence length="336" mass="36394">MHFLRPASWEEALAAKAEHPAAVPIAGGTDVMVEINFDHRRPRHLMDLNRVTDLEEWEVGADSVRLGASVPYTKIMERLRAELPGLALASHTVASRQIRNRGGVGGNLGTASPAGDAHPALLAAGAEVEAESVRGTRRIPIDAFYTGVKRNALAPDELIRAVHIRKADGPQQFSKVGTRNAMVIAVCAFGLALHPDTRTVRTGIGSAAPTPVRALAAEEFLNAALEEGGFWDNGKIITPSLAKRFAGLCAGACNPIDDVRGTAEYRRHAVGVMARRTLTWTWESYRGARHRTEEPRNAPEPHRQRTPPGGRRRLGGRVAAVRAARAARSARLQERL</sequence>
<feature type="region of interest" description="Disordered" evidence="4">
    <location>
        <begin position="289"/>
        <end position="317"/>
    </location>
</feature>
<dbReference type="InterPro" id="IPR016169">
    <property type="entry name" value="FAD-bd_PCMH_sub2"/>
</dbReference>
<dbReference type="Gene3D" id="3.30.465.10">
    <property type="match status" value="1"/>
</dbReference>
<dbReference type="SMART" id="SM01092">
    <property type="entry name" value="CO_deh_flav_C"/>
    <property type="match status" value="1"/>
</dbReference>
<dbReference type="Gene3D" id="3.30.43.10">
    <property type="entry name" value="Uridine Diphospho-n-acetylenolpyruvylglucosamine Reductase, domain 2"/>
    <property type="match status" value="1"/>
</dbReference>
<evidence type="ECO:0000259" key="5">
    <source>
        <dbReference type="PROSITE" id="PS51387"/>
    </source>
</evidence>
<keyword evidence="2" id="KW-0274">FAD</keyword>
<dbReference type="SUPFAM" id="SSF56176">
    <property type="entry name" value="FAD-binding/transporter-associated domain-like"/>
    <property type="match status" value="1"/>
</dbReference>
<dbReference type="Gene3D" id="3.30.390.50">
    <property type="entry name" value="CO dehydrogenase flavoprotein, C-terminal domain"/>
    <property type="match status" value="1"/>
</dbReference>
<dbReference type="GO" id="GO:0016491">
    <property type="term" value="F:oxidoreductase activity"/>
    <property type="evidence" value="ECO:0007669"/>
    <property type="project" value="UniProtKB-KW"/>
</dbReference>
<dbReference type="InterPro" id="IPR016166">
    <property type="entry name" value="FAD-bd_PCMH"/>
</dbReference>
<dbReference type="InterPro" id="IPR051312">
    <property type="entry name" value="Diverse_Substr_Oxidored"/>
</dbReference>
<proteinExistence type="predicted"/>
<dbReference type="InterPro" id="IPR005107">
    <property type="entry name" value="CO_DH_flav_C"/>
</dbReference>
<dbReference type="SUPFAM" id="SSF55447">
    <property type="entry name" value="CO dehydrogenase flavoprotein C-terminal domain-like"/>
    <property type="match status" value="1"/>
</dbReference>
<dbReference type="InterPro" id="IPR036318">
    <property type="entry name" value="FAD-bd_PCMH-like_sf"/>
</dbReference>
<dbReference type="AlphaFoldDB" id="A0AAT9HGX9"/>
<dbReference type="PROSITE" id="PS51387">
    <property type="entry name" value="FAD_PCMH"/>
    <property type="match status" value="1"/>
</dbReference>
<reference evidence="6" key="1">
    <citation type="submission" date="2024-06" db="EMBL/GenBank/DDBJ databases">
        <authorList>
            <consortium name="consrtm"/>
            <person name="Uemura M."/>
            <person name="Terahara T."/>
        </authorList>
    </citation>
    <scope>NUCLEOTIDE SEQUENCE</scope>
    <source>
        <strain evidence="6">KM77-8</strain>
    </source>
</reference>